<accession>A0ABY8VX88</accession>
<feature type="transmembrane region" description="Helical" evidence="1">
    <location>
        <begin position="187"/>
        <end position="208"/>
    </location>
</feature>
<organism evidence="2 3">
    <name type="scientific">Candidatus Mycobacterium wuenschmannii</name>
    <dbReference type="NCBI Taxonomy" id="3027808"/>
    <lineage>
        <taxon>Bacteria</taxon>
        <taxon>Bacillati</taxon>
        <taxon>Actinomycetota</taxon>
        <taxon>Actinomycetes</taxon>
        <taxon>Mycobacteriales</taxon>
        <taxon>Mycobacteriaceae</taxon>
        <taxon>Mycobacterium</taxon>
    </lineage>
</organism>
<keyword evidence="1" id="KW-0812">Transmembrane</keyword>
<evidence type="ECO:0000256" key="1">
    <source>
        <dbReference type="SAM" id="Phobius"/>
    </source>
</evidence>
<name>A0ABY8VX88_9MYCO</name>
<dbReference type="Proteomes" id="UP001236585">
    <property type="component" value="Chromosome"/>
</dbReference>
<protein>
    <submittedName>
        <fullName evidence="2">Emopamil-binding protein</fullName>
    </submittedName>
</protein>
<dbReference type="EMBL" id="CP126981">
    <property type="protein sequence ID" value="WIM88213.1"/>
    <property type="molecule type" value="Genomic_DNA"/>
</dbReference>
<proteinExistence type="predicted"/>
<keyword evidence="1" id="KW-1133">Transmembrane helix</keyword>
<evidence type="ECO:0000313" key="2">
    <source>
        <dbReference type="EMBL" id="WIM88213.1"/>
    </source>
</evidence>
<gene>
    <name evidence="2" type="ORF">PT015_01440</name>
</gene>
<feature type="transmembrane region" description="Helical" evidence="1">
    <location>
        <begin position="61"/>
        <end position="80"/>
    </location>
</feature>
<feature type="transmembrane region" description="Helical" evidence="1">
    <location>
        <begin position="152"/>
        <end position="175"/>
    </location>
</feature>
<sequence>MSTSLPELAHPDLTHPDLARPFAPHRLKIYAVMFSFVGAVFVFMTIGSGVGLIKPTMTVDIIANLIFGIPVIILPFIMLWKAPGENRSRLSLAAELVMVYIPLTAGSQLTYELPFLLGHPFHLWQNITDPGWRWLWWQWGLADTRYRSDNNWVFGVEFGAVLVGIVLYVVWMKMLRRDQPDESRIRCLWLTFFGTSVLIAGTTAYYVAEFRAGFGDIGQGAFGLWFKFIGENVPYMILPFVVLYAIYYLVDHLTRQAGVAAALETAPESVAD</sequence>
<keyword evidence="1" id="KW-0472">Membrane</keyword>
<reference evidence="2 3" key="1">
    <citation type="journal article" date="2023" name="Microbiol. Resour. Announc.">
        <title>Complete Genome Sequence of Mycobacterium wuenschmanii, a novel Nontuberculous Mycobacterium Isolated from a captive population of Amazon Milk Frogs.</title>
        <authorList>
            <person name="Hicks J."/>
            <person name="Zeineldin M."/>
            <person name="Ward H."/>
            <person name="Wuenschmann A."/>
            <person name="Camp P."/>
            <person name="Farrell D."/>
            <person name="Lehman K."/>
            <person name="Thacker T."/>
            <person name="Cuthbert E."/>
        </authorList>
    </citation>
    <scope>NUCLEOTIDE SEQUENCE [LARGE SCALE GENOMIC DNA]</scope>
    <source>
        <strain evidence="2 3">Wuenschmanii</strain>
    </source>
</reference>
<keyword evidence="3" id="KW-1185">Reference proteome</keyword>
<evidence type="ECO:0000313" key="3">
    <source>
        <dbReference type="Proteomes" id="UP001236585"/>
    </source>
</evidence>
<feature type="transmembrane region" description="Helical" evidence="1">
    <location>
        <begin position="29"/>
        <end position="49"/>
    </location>
</feature>
<feature type="transmembrane region" description="Helical" evidence="1">
    <location>
        <begin position="233"/>
        <end position="250"/>
    </location>
</feature>